<dbReference type="SUPFAM" id="SSF50998">
    <property type="entry name" value="Quinoprotein alcohol dehydrogenase-like"/>
    <property type="match status" value="1"/>
</dbReference>
<feature type="domain" description="Pyrrolo-quinoline quinone repeat" evidence="2">
    <location>
        <begin position="217"/>
        <end position="421"/>
    </location>
</feature>
<sequence>MTPDPSTGSDGDDSRDAEPARPVAHTRRAVLASLATAGVLASSGCTGVGSRSTPEADSNPETVTPPRGDTRTVTPFTGEVTRSLVGEFGRINTVAAGDTTYYLGGPDAVRRLTPDGGLVWATDLDVDDNDHVATVTVGDSLVLCAVETYGDEATHARLVALDRETGAKRWEFRTQTQHGESRLDAVGQVSPELIFAGTDGGYESDGGDESTEDDRPERLYAIDAETGDGLWTMTDFAGKATFGGIFAFRNEPYVLYNHLYKIDAEAGRSRHVVAPGSRDFSGGVRHGELLYLTGETVQAYNMVTGSVRWETDRSAMPTGAMQVGTRHLFVATEDGTVAGLRTDDGRAAWRVTASEPVLELGYGAGLVWILGESGTLQAVRADDGSIRHDSTVSNAVDAANGFRSLYTLQDTVLVDDGWAQLFRVSSA</sequence>
<gene>
    <name evidence="3" type="ORF">C475_19833</name>
</gene>
<dbReference type="Gene3D" id="2.130.10.10">
    <property type="entry name" value="YVTN repeat-like/Quinoprotein amine dehydrogenase"/>
    <property type="match status" value="1"/>
</dbReference>
<organism evidence="3 4">
    <name type="scientific">Halosimplex carlsbadense 2-9-1</name>
    <dbReference type="NCBI Taxonomy" id="797114"/>
    <lineage>
        <taxon>Archaea</taxon>
        <taxon>Methanobacteriati</taxon>
        <taxon>Methanobacteriota</taxon>
        <taxon>Stenosarchaea group</taxon>
        <taxon>Halobacteria</taxon>
        <taxon>Halobacteriales</taxon>
        <taxon>Haloarculaceae</taxon>
        <taxon>Halosimplex</taxon>
    </lineage>
</organism>
<evidence type="ECO:0000256" key="1">
    <source>
        <dbReference type="SAM" id="MobiDB-lite"/>
    </source>
</evidence>
<protein>
    <submittedName>
        <fullName evidence="3">Putative cell surface protein/ lipoprotein</fullName>
    </submittedName>
</protein>
<dbReference type="InterPro" id="IPR011047">
    <property type="entry name" value="Quinoprotein_ADH-like_sf"/>
</dbReference>
<comment type="caution">
    <text evidence="3">The sequence shown here is derived from an EMBL/GenBank/DDBJ whole genome shotgun (WGS) entry which is preliminary data.</text>
</comment>
<accession>M0CD58</accession>
<dbReference type="SMART" id="SM00564">
    <property type="entry name" value="PQQ"/>
    <property type="match status" value="4"/>
</dbReference>
<dbReference type="InterPro" id="IPR018391">
    <property type="entry name" value="PQQ_b-propeller_rpt"/>
</dbReference>
<feature type="domain" description="Pyrrolo-quinoline quinone repeat" evidence="2">
    <location>
        <begin position="88"/>
        <end position="200"/>
    </location>
</feature>
<name>M0CD58_9EURY</name>
<dbReference type="PANTHER" id="PTHR34512:SF30">
    <property type="entry name" value="OUTER MEMBRANE PROTEIN ASSEMBLY FACTOR BAMB"/>
    <property type="match status" value="1"/>
</dbReference>
<keyword evidence="3" id="KW-0449">Lipoprotein</keyword>
<dbReference type="Pfam" id="PF13360">
    <property type="entry name" value="PQQ_2"/>
    <property type="match status" value="2"/>
</dbReference>
<dbReference type="Proteomes" id="UP000011626">
    <property type="component" value="Unassembled WGS sequence"/>
</dbReference>
<dbReference type="Gene3D" id="2.140.10.10">
    <property type="entry name" value="Quinoprotein alcohol dehydrogenase-like superfamily"/>
    <property type="match status" value="1"/>
</dbReference>
<dbReference type="InterPro" id="IPR015943">
    <property type="entry name" value="WD40/YVTN_repeat-like_dom_sf"/>
</dbReference>
<dbReference type="STRING" id="797114.C475_19833"/>
<dbReference type="PATRIC" id="fig|797114.5.peg.3991"/>
<feature type="compositionally biased region" description="Polar residues" evidence="1">
    <location>
        <begin position="43"/>
        <end position="62"/>
    </location>
</feature>
<keyword evidence="4" id="KW-1185">Reference proteome</keyword>
<dbReference type="AlphaFoldDB" id="M0CD58"/>
<proteinExistence type="predicted"/>
<feature type="region of interest" description="Disordered" evidence="1">
    <location>
        <begin position="42"/>
        <end position="73"/>
    </location>
</feature>
<dbReference type="EMBL" id="AOIU01000045">
    <property type="protein sequence ID" value="ELZ20548.1"/>
    <property type="molecule type" value="Genomic_DNA"/>
</dbReference>
<feature type="region of interest" description="Disordered" evidence="1">
    <location>
        <begin position="1"/>
        <end position="25"/>
    </location>
</feature>
<evidence type="ECO:0000313" key="4">
    <source>
        <dbReference type="Proteomes" id="UP000011626"/>
    </source>
</evidence>
<dbReference type="PANTHER" id="PTHR34512">
    <property type="entry name" value="CELL SURFACE PROTEIN"/>
    <property type="match status" value="1"/>
</dbReference>
<reference evidence="3 4" key="1">
    <citation type="journal article" date="2014" name="PLoS Genet.">
        <title>Phylogenetically driven sequencing of extremely halophilic archaea reveals strategies for static and dynamic osmo-response.</title>
        <authorList>
            <person name="Becker E.A."/>
            <person name="Seitzer P.M."/>
            <person name="Tritt A."/>
            <person name="Larsen D."/>
            <person name="Krusor M."/>
            <person name="Yao A.I."/>
            <person name="Wu D."/>
            <person name="Madern D."/>
            <person name="Eisen J.A."/>
            <person name="Darling A.E."/>
            <person name="Facciotti M.T."/>
        </authorList>
    </citation>
    <scope>NUCLEOTIDE SEQUENCE [LARGE SCALE GENOMIC DNA]</scope>
    <source>
        <strain evidence="3 4">2-9-1</strain>
    </source>
</reference>
<evidence type="ECO:0000259" key="2">
    <source>
        <dbReference type="Pfam" id="PF13360"/>
    </source>
</evidence>
<evidence type="ECO:0000313" key="3">
    <source>
        <dbReference type="EMBL" id="ELZ20548.1"/>
    </source>
</evidence>
<dbReference type="InterPro" id="IPR002372">
    <property type="entry name" value="PQQ_rpt_dom"/>
</dbReference>